<dbReference type="Proteomes" id="UP000019140">
    <property type="component" value="Unassembled WGS sequence"/>
</dbReference>
<accession>W4M7P0</accession>
<evidence type="ECO:0000259" key="1">
    <source>
        <dbReference type="Pfam" id="PF04366"/>
    </source>
</evidence>
<feature type="non-terminal residue" evidence="2">
    <location>
        <position position="1"/>
    </location>
</feature>
<sequence length="215" mass="22216">LAGEPSAQTSGSADAEALVTKARLTLENFRRDPEMASLRRLARTARGLLIMPQVVKGGFIVGGSGGSGVLIAREGLEQPWRGPAFYTVGGVSFGLQIGAEFSEVMMLAMTNRGMTTLLSSSVKLGADANIAVGPVGAGAEAATAGLSADLLVFSRSKGLYGGVSLQGAVVSTRDKLNQAFYGQPVSTTDILIRGTALNDKANGLLLSVSQFPQER</sequence>
<protein>
    <recommendedName>
        <fullName evidence="1">Ysc84 actin-binding domain-containing protein</fullName>
    </recommendedName>
</protein>
<dbReference type="PANTHER" id="PTHR15629">
    <property type="entry name" value="SH3YL1 PROTEIN"/>
    <property type="match status" value="1"/>
</dbReference>
<dbReference type="HOGENOM" id="CLU_1280017_0_0_7"/>
<dbReference type="InterPro" id="IPR007461">
    <property type="entry name" value="Ysc84_actin-binding"/>
</dbReference>
<dbReference type="GO" id="GO:0035091">
    <property type="term" value="F:phosphatidylinositol binding"/>
    <property type="evidence" value="ECO:0007669"/>
    <property type="project" value="TreeGrafter"/>
</dbReference>
<proteinExistence type="predicted"/>
<dbReference type="InterPro" id="IPR051702">
    <property type="entry name" value="SH3_domain_YSC84-like"/>
</dbReference>
<gene>
    <name evidence="2" type="ORF">ETSY2_17640</name>
</gene>
<evidence type="ECO:0000313" key="3">
    <source>
        <dbReference type="Proteomes" id="UP000019140"/>
    </source>
</evidence>
<keyword evidence="3" id="KW-1185">Reference proteome</keyword>
<organism evidence="2 3">
    <name type="scientific">Candidatus Entotheonella gemina</name>
    <dbReference type="NCBI Taxonomy" id="1429439"/>
    <lineage>
        <taxon>Bacteria</taxon>
        <taxon>Pseudomonadati</taxon>
        <taxon>Nitrospinota/Tectimicrobiota group</taxon>
        <taxon>Candidatus Tectimicrobiota</taxon>
        <taxon>Candidatus Entotheonellia</taxon>
        <taxon>Candidatus Entotheonellales</taxon>
        <taxon>Candidatus Entotheonellaceae</taxon>
        <taxon>Candidatus Entotheonella</taxon>
    </lineage>
</organism>
<evidence type="ECO:0000313" key="2">
    <source>
        <dbReference type="EMBL" id="ETX06354.1"/>
    </source>
</evidence>
<name>W4M7P0_9BACT</name>
<dbReference type="Pfam" id="PF04366">
    <property type="entry name" value="Ysc84"/>
    <property type="match status" value="1"/>
</dbReference>
<reference evidence="2 3" key="1">
    <citation type="journal article" date="2014" name="Nature">
        <title>An environmental bacterial taxon with a large and distinct metabolic repertoire.</title>
        <authorList>
            <person name="Wilson M.C."/>
            <person name="Mori T."/>
            <person name="Ruckert C."/>
            <person name="Uria A.R."/>
            <person name="Helf M.J."/>
            <person name="Takada K."/>
            <person name="Gernert C."/>
            <person name="Steffens U.A."/>
            <person name="Heycke N."/>
            <person name="Schmitt S."/>
            <person name="Rinke C."/>
            <person name="Helfrich E.J."/>
            <person name="Brachmann A.O."/>
            <person name="Gurgui C."/>
            <person name="Wakimoto T."/>
            <person name="Kracht M."/>
            <person name="Crusemann M."/>
            <person name="Hentschel U."/>
            <person name="Abe I."/>
            <person name="Matsunaga S."/>
            <person name="Kalinowski J."/>
            <person name="Takeyama H."/>
            <person name="Piel J."/>
        </authorList>
    </citation>
    <scope>NUCLEOTIDE SEQUENCE [LARGE SCALE GENOMIC DNA]</scope>
    <source>
        <strain evidence="3">TSY2</strain>
    </source>
</reference>
<dbReference type="CDD" id="cd11524">
    <property type="entry name" value="SYLF"/>
    <property type="match status" value="1"/>
</dbReference>
<feature type="domain" description="Ysc84 actin-binding" evidence="1">
    <location>
        <begin position="90"/>
        <end position="205"/>
    </location>
</feature>
<comment type="caution">
    <text evidence="2">The sequence shown here is derived from an EMBL/GenBank/DDBJ whole genome shotgun (WGS) entry which is preliminary data.</text>
</comment>
<dbReference type="EMBL" id="AZHX01000721">
    <property type="protein sequence ID" value="ETX06354.1"/>
    <property type="molecule type" value="Genomic_DNA"/>
</dbReference>
<dbReference type="PANTHER" id="PTHR15629:SF2">
    <property type="entry name" value="SH3 DOMAIN-CONTAINING YSC84-LIKE PROTEIN 1"/>
    <property type="match status" value="1"/>
</dbReference>
<dbReference type="AlphaFoldDB" id="W4M7P0"/>